<dbReference type="Pfam" id="PF01288">
    <property type="entry name" value="HPPK"/>
    <property type="match status" value="1"/>
</dbReference>
<accession>A0A1R4ICM4</accession>
<dbReference type="CDD" id="cd00483">
    <property type="entry name" value="HPPK"/>
    <property type="match status" value="1"/>
</dbReference>
<sequence length="183" mass="19637">MSNPFVPDVDTLGNLKPISKVVFSLGSNQGNSVDILQSAVTALADTPDLIPVDLSSVYVTKPVGAVVDQPDFLNLVLVAETVIEPSILLERAHAIEAGLGRTRDIVGGPRTLDIDLVMYGHRTVDTDEMTLPHPRAHERAFALVPWLEIDPEAEIEGRGSVKDLLAGLDTSGVVRSDEVIELP</sequence>
<dbReference type="PANTHER" id="PTHR43071">
    <property type="entry name" value="2-AMINO-4-HYDROXY-6-HYDROXYMETHYLDIHYDROPTERIDINE PYROPHOSPHOKINASE"/>
    <property type="match status" value="1"/>
</dbReference>
<keyword evidence="7" id="KW-0067">ATP-binding</keyword>
<dbReference type="InterPro" id="IPR000550">
    <property type="entry name" value="Hppk"/>
</dbReference>
<keyword evidence="5" id="KW-0547">Nucleotide-binding</keyword>
<name>A0A1R4ICM4_9ACTN</name>
<keyword evidence="6 10" id="KW-0418">Kinase</keyword>
<organism evidence="10 11">
    <name type="scientific">Luteococcus japonicus LSP_Lj1</name>
    <dbReference type="NCBI Taxonomy" id="1255658"/>
    <lineage>
        <taxon>Bacteria</taxon>
        <taxon>Bacillati</taxon>
        <taxon>Actinomycetota</taxon>
        <taxon>Actinomycetes</taxon>
        <taxon>Propionibacteriales</taxon>
        <taxon>Propionibacteriaceae</taxon>
        <taxon>Luteococcus</taxon>
    </lineage>
</organism>
<keyword evidence="11" id="KW-1185">Reference proteome</keyword>
<feature type="domain" description="7,8-dihydro-6-hydroxymethylpterin-pyrophosphokinase" evidence="9">
    <location>
        <begin position="23"/>
        <end position="151"/>
    </location>
</feature>
<evidence type="ECO:0000256" key="6">
    <source>
        <dbReference type="ARBA" id="ARBA00022777"/>
    </source>
</evidence>
<dbReference type="InterPro" id="IPR035907">
    <property type="entry name" value="Hppk_sf"/>
</dbReference>
<dbReference type="PANTHER" id="PTHR43071:SF1">
    <property type="entry name" value="2-AMINO-4-HYDROXY-6-HYDROXYMETHYLDIHYDROPTERIDINE PYROPHOSPHOKINASE"/>
    <property type="match status" value="1"/>
</dbReference>
<evidence type="ECO:0000256" key="2">
    <source>
        <dbReference type="ARBA" id="ARBA00005051"/>
    </source>
</evidence>
<keyword evidence="4 10" id="KW-0808">Transferase</keyword>
<dbReference type="UniPathway" id="UPA00077">
    <property type="reaction ID" value="UER00155"/>
</dbReference>
<evidence type="ECO:0000313" key="11">
    <source>
        <dbReference type="Proteomes" id="UP000188342"/>
    </source>
</evidence>
<evidence type="ECO:0000313" key="10">
    <source>
        <dbReference type="EMBL" id="SJN17641.1"/>
    </source>
</evidence>
<dbReference type="OrthoDB" id="9808041at2"/>
<dbReference type="NCBIfam" id="TIGR01498">
    <property type="entry name" value="folK"/>
    <property type="match status" value="1"/>
</dbReference>
<dbReference type="RefSeq" id="WP_094763355.1">
    <property type="nucleotide sequence ID" value="NZ_FUKQ01000006.1"/>
</dbReference>
<evidence type="ECO:0000256" key="5">
    <source>
        <dbReference type="ARBA" id="ARBA00022741"/>
    </source>
</evidence>
<dbReference type="AlphaFoldDB" id="A0A1R4ICM4"/>
<dbReference type="GO" id="GO:0016301">
    <property type="term" value="F:kinase activity"/>
    <property type="evidence" value="ECO:0007669"/>
    <property type="project" value="UniProtKB-KW"/>
</dbReference>
<evidence type="ECO:0000256" key="4">
    <source>
        <dbReference type="ARBA" id="ARBA00022679"/>
    </source>
</evidence>
<dbReference type="GO" id="GO:0003848">
    <property type="term" value="F:2-amino-4-hydroxy-6-hydroxymethyldihydropteridine diphosphokinase activity"/>
    <property type="evidence" value="ECO:0007669"/>
    <property type="project" value="UniProtKB-EC"/>
</dbReference>
<proteinExistence type="predicted"/>
<protein>
    <recommendedName>
        <fullName evidence="3">2-amino-4-hydroxy-6-hydroxymethyldihydropteridine diphosphokinase</fullName>
        <ecNumber evidence="3">2.7.6.3</ecNumber>
    </recommendedName>
</protein>
<dbReference type="SUPFAM" id="SSF55083">
    <property type="entry name" value="6-hydroxymethyl-7,8-dihydropterin pyrophosphokinase, HPPK"/>
    <property type="match status" value="1"/>
</dbReference>
<dbReference type="EC" id="2.7.6.3" evidence="3"/>
<dbReference type="EMBL" id="FUKQ01000006">
    <property type="protein sequence ID" value="SJN17641.1"/>
    <property type="molecule type" value="Genomic_DNA"/>
</dbReference>
<evidence type="ECO:0000259" key="9">
    <source>
        <dbReference type="Pfam" id="PF01288"/>
    </source>
</evidence>
<gene>
    <name evidence="10" type="ORF">FM114_01100</name>
</gene>
<dbReference type="GO" id="GO:0005524">
    <property type="term" value="F:ATP binding"/>
    <property type="evidence" value="ECO:0007669"/>
    <property type="project" value="UniProtKB-KW"/>
</dbReference>
<reference evidence="10 11" key="1">
    <citation type="submission" date="2017-02" db="EMBL/GenBank/DDBJ databases">
        <authorList>
            <person name="Peterson S.W."/>
        </authorList>
    </citation>
    <scope>NUCLEOTIDE SEQUENCE [LARGE SCALE GENOMIC DNA]</scope>
    <source>
        <strain evidence="10 11">LSP_Lj1</strain>
    </source>
</reference>
<dbReference type="Gene3D" id="3.30.70.560">
    <property type="entry name" value="7,8-Dihydro-6-hydroxymethylpterin-pyrophosphokinase HPPK"/>
    <property type="match status" value="1"/>
</dbReference>
<dbReference type="GO" id="GO:0046656">
    <property type="term" value="P:folic acid biosynthetic process"/>
    <property type="evidence" value="ECO:0007669"/>
    <property type="project" value="UniProtKB-KW"/>
</dbReference>
<evidence type="ECO:0000256" key="1">
    <source>
        <dbReference type="ARBA" id="ARBA00000198"/>
    </source>
</evidence>
<evidence type="ECO:0000256" key="7">
    <source>
        <dbReference type="ARBA" id="ARBA00022840"/>
    </source>
</evidence>
<evidence type="ECO:0000256" key="8">
    <source>
        <dbReference type="ARBA" id="ARBA00022909"/>
    </source>
</evidence>
<comment type="catalytic activity">
    <reaction evidence="1">
        <text>6-hydroxymethyl-7,8-dihydropterin + ATP = (7,8-dihydropterin-6-yl)methyl diphosphate + AMP + H(+)</text>
        <dbReference type="Rhea" id="RHEA:11412"/>
        <dbReference type="ChEBI" id="CHEBI:15378"/>
        <dbReference type="ChEBI" id="CHEBI:30616"/>
        <dbReference type="ChEBI" id="CHEBI:44841"/>
        <dbReference type="ChEBI" id="CHEBI:72950"/>
        <dbReference type="ChEBI" id="CHEBI:456215"/>
        <dbReference type="EC" id="2.7.6.3"/>
    </reaction>
</comment>
<keyword evidence="8" id="KW-0289">Folate biosynthesis</keyword>
<dbReference type="Proteomes" id="UP000188342">
    <property type="component" value="Unassembled WGS sequence"/>
</dbReference>
<comment type="pathway">
    <text evidence="2">Cofactor biosynthesis; tetrahydrofolate biosynthesis; 2-amino-4-hydroxy-6-hydroxymethyl-7,8-dihydropteridine diphosphate from 7,8-dihydroneopterin triphosphate: step 4/4.</text>
</comment>
<dbReference type="STRING" id="1255658.FM114_01100"/>
<dbReference type="GO" id="GO:0046654">
    <property type="term" value="P:tetrahydrofolate biosynthetic process"/>
    <property type="evidence" value="ECO:0007669"/>
    <property type="project" value="UniProtKB-UniPathway"/>
</dbReference>
<evidence type="ECO:0000256" key="3">
    <source>
        <dbReference type="ARBA" id="ARBA00013253"/>
    </source>
</evidence>